<dbReference type="AlphaFoldDB" id="A0A413VW78"/>
<organism evidence="5 6">
    <name type="scientific">Bacteroides nordii</name>
    <dbReference type="NCBI Taxonomy" id="291645"/>
    <lineage>
        <taxon>Bacteria</taxon>
        <taxon>Pseudomonadati</taxon>
        <taxon>Bacteroidota</taxon>
        <taxon>Bacteroidia</taxon>
        <taxon>Bacteroidales</taxon>
        <taxon>Bacteroidaceae</taxon>
        <taxon>Bacteroides</taxon>
    </lineage>
</organism>
<dbReference type="PANTHER" id="PTHR31987">
    <property type="entry name" value="GLUTAMINASE A-RELATED"/>
    <property type="match status" value="1"/>
</dbReference>
<dbReference type="InterPro" id="IPR008979">
    <property type="entry name" value="Galactose-bd-like_sf"/>
</dbReference>
<gene>
    <name evidence="5" type="ORF">DW888_04230</name>
</gene>
<dbReference type="Proteomes" id="UP000284379">
    <property type="component" value="Unassembled WGS sequence"/>
</dbReference>
<dbReference type="SUPFAM" id="SSF49785">
    <property type="entry name" value="Galactose-binding domain-like"/>
    <property type="match status" value="1"/>
</dbReference>
<evidence type="ECO:0000259" key="2">
    <source>
        <dbReference type="Pfam" id="PF16334"/>
    </source>
</evidence>
<evidence type="ECO:0000256" key="1">
    <source>
        <dbReference type="SAM" id="SignalP"/>
    </source>
</evidence>
<dbReference type="GO" id="GO:0005975">
    <property type="term" value="P:carbohydrate metabolic process"/>
    <property type="evidence" value="ECO:0007669"/>
    <property type="project" value="InterPro"/>
</dbReference>
<dbReference type="PANTHER" id="PTHR31987:SF1">
    <property type="entry name" value="GLUTAMINASE A"/>
    <property type="match status" value="1"/>
</dbReference>
<evidence type="ECO:0000313" key="5">
    <source>
        <dbReference type="EMBL" id="RHB37779.1"/>
    </source>
</evidence>
<dbReference type="SUPFAM" id="SSF48208">
    <property type="entry name" value="Six-hairpin glycosidases"/>
    <property type="match status" value="1"/>
</dbReference>
<name>A0A413VW78_9BACE</name>
<keyword evidence="1" id="KW-0732">Signal</keyword>
<protein>
    <submittedName>
        <fullName evidence="5">DUF4965 domain-containing protein</fullName>
    </submittedName>
</protein>
<feature type="domain" description="DUF4964" evidence="2">
    <location>
        <begin position="25"/>
        <end position="94"/>
    </location>
</feature>
<evidence type="ECO:0000259" key="4">
    <source>
        <dbReference type="Pfam" id="PF17168"/>
    </source>
</evidence>
<sequence length="837" mass="95645">MKQNILLLLLSFLSFFVEAGNKKEIPTSNLRASAYPLITIDPYISAWSHTDELYEDDVRHWTGTEHPLVGVLRVDGKCYRFMGKDKQTLRAILKDARDEEWQAKYTNILPYADWYKKEYNDAEWQEGIGAFGSADMPNVKTGWNQGDIWIRRRFSIDNKNVTKKKLYLVYSHDDIFELYLNGQMLVSTGYSWKNYVIQPLDAEQVKSLMPEDNLIAAHCHNTKGGAYVDFGLFTEDEIGSFFSMEAEQIKVNVLPTQTYYSFYCGPVQLNLKFTSPLVLNDLDLLSSPVNYISYEVQSLDKHTHDVQIYFSVTPQWAVNSLEQEVSVESYQSSGIRILKTGTLEQNVLGKSGDIICIDWGYFYLAGKQSEFSEISMGAPDFIQGSFVEKGILPDIKTTRTSVRLDREEILLAYSENLGSVKNQKAEGYLMIGYDDIASIQYFGKNLKAYWKKKYPMMEAALADARKNYAKTIQKCDAWDRKVMEDAVEAGGQQYAELCAVSYRQAVAAHKLVSGPDDELFFFSKENNSNGSIGTVDVTYPSCPVFIRYNTEIMKAMLNFIFDYSESGRWTKPFAAHDIGTYPLANGQTYQEDMPVEETGNMLIMTTAIAIADGNADYAAKHWETLTIWSNYLAEEGLDPENQLCTEDFAGHLAHNANLSAKAIMAIAGYGRLAEMLNKPEAKKYTEMAKKMAVEWEQKANDGDHYRLSFDKPDTWSQKYNFVWDKTLGLNILPDEIMKKEVAFYLKNQNKYGLPLDYRFTWGKTDDTVWSATMADSESDFQELIRPLWKYVNETSSRVPLGDWYETLNADYINFRARSVVGGVFMKSLDCYLRNTRK</sequence>
<feature type="domain" description="Glutaminase A central" evidence="3">
    <location>
        <begin position="491"/>
        <end position="826"/>
    </location>
</feature>
<dbReference type="InterPro" id="IPR032515">
    <property type="entry name" value="DUF4964"/>
</dbReference>
<dbReference type="Pfam" id="PF16334">
    <property type="entry name" value="DUF4964"/>
    <property type="match status" value="1"/>
</dbReference>
<comment type="caution">
    <text evidence="5">The sequence shown here is derived from an EMBL/GenBank/DDBJ whole genome shotgun (WGS) entry which is preliminary data.</text>
</comment>
<dbReference type="InterPro" id="IPR032514">
    <property type="entry name" value="GtaA_central"/>
</dbReference>
<dbReference type="Pfam" id="PF17168">
    <property type="entry name" value="DUF5127"/>
    <property type="match status" value="1"/>
</dbReference>
<feature type="chain" id="PRO_5019142437" evidence="1">
    <location>
        <begin position="20"/>
        <end position="837"/>
    </location>
</feature>
<feature type="domain" description="Glutaminase A N-terminal" evidence="4">
    <location>
        <begin position="256"/>
        <end position="485"/>
    </location>
</feature>
<dbReference type="Pfam" id="PF16335">
    <property type="entry name" value="GtaA_6_Hairpin"/>
    <property type="match status" value="1"/>
</dbReference>
<evidence type="ECO:0000259" key="3">
    <source>
        <dbReference type="Pfam" id="PF16335"/>
    </source>
</evidence>
<dbReference type="Gene3D" id="2.60.120.260">
    <property type="entry name" value="Galactose-binding domain-like"/>
    <property type="match status" value="1"/>
</dbReference>
<proteinExistence type="predicted"/>
<dbReference type="EMBL" id="QSGO01000002">
    <property type="protein sequence ID" value="RHB37779.1"/>
    <property type="molecule type" value="Genomic_DNA"/>
</dbReference>
<feature type="signal peptide" evidence="1">
    <location>
        <begin position="1"/>
        <end position="19"/>
    </location>
</feature>
<evidence type="ECO:0000313" key="6">
    <source>
        <dbReference type="Proteomes" id="UP000284379"/>
    </source>
</evidence>
<dbReference type="RefSeq" id="WP_122200917.1">
    <property type="nucleotide sequence ID" value="NZ_CABJFV010000002.1"/>
</dbReference>
<reference evidence="5 6" key="1">
    <citation type="submission" date="2018-08" db="EMBL/GenBank/DDBJ databases">
        <title>A genome reference for cultivated species of the human gut microbiota.</title>
        <authorList>
            <person name="Zou Y."/>
            <person name="Xue W."/>
            <person name="Luo G."/>
        </authorList>
    </citation>
    <scope>NUCLEOTIDE SEQUENCE [LARGE SCALE GENOMIC DNA]</scope>
    <source>
        <strain evidence="5 6">AM40-30BH</strain>
    </source>
</reference>
<dbReference type="InterPro" id="IPR052743">
    <property type="entry name" value="Glutaminase_GtaA"/>
</dbReference>
<accession>A0A413VW78</accession>
<dbReference type="InterPro" id="IPR033433">
    <property type="entry name" value="GtaA_N"/>
</dbReference>
<dbReference type="InterPro" id="IPR008928">
    <property type="entry name" value="6-hairpin_glycosidase_sf"/>
</dbReference>